<evidence type="ECO:0000256" key="1">
    <source>
        <dbReference type="ARBA" id="ARBA00000085"/>
    </source>
</evidence>
<evidence type="ECO:0000256" key="3">
    <source>
        <dbReference type="ARBA" id="ARBA00022553"/>
    </source>
</evidence>
<dbReference type="InterPro" id="IPR013767">
    <property type="entry name" value="PAS_fold"/>
</dbReference>
<dbReference type="PANTHER" id="PTHR43065:SF46">
    <property type="entry name" value="C4-DICARBOXYLATE TRANSPORT SENSOR PROTEIN DCTB"/>
    <property type="match status" value="1"/>
</dbReference>
<dbReference type="EMBL" id="VSIX01000034">
    <property type="protein sequence ID" value="TYB31413.1"/>
    <property type="molecule type" value="Genomic_DNA"/>
</dbReference>
<evidence type="ECO:0000313" key="14">
    <source>
        <dbReference type="EMBL" id="TYB31413.1"/>
    </source>
</evidence>
<dbReference type="InterPro" id="IPR001610">
    <property type="entry name" value="PAC"/>
</dbReference>
<evidence type="ECO:0000259" key="11">
    <source>
        <dbReference type="PROSITE" id="PS50110"/>
    </source>
</evidence>
<evidence type="ECO:0000256" key="5">
    <source>
        <dbReference type="ARBA" id="ARBA00022741"/>
    </source>
</evidence>
<dbReference type="PRINTS" id="PR00344">
    <property type="entry name" value="BCTRLSENSOR"/>
</dbReference>
<dbReference type="SMART" id="SM00086">
    <property type="entry name" value="PAC"/>
    <property type="match status" value="2"/>
</dbReference>
<keyword evidence="3 9" id="KW-0597">Phosphoprotein</keyword>
<dbReference type="NCBIfam" id="TIGR00229">
    <property type="entry name" value="sensory_box"/>
    <property type="match status" value="2"/>
</dbReference>
<feature type="modified residue" description="4-aspartylphosphate" evidence="9">
    <location>
        <position position="562"/>
    </location>
</feature>
<evidence type="ECO:0000259" key="13">
    <source>
        <dbReference type="PROSITE" id="PS50113"/>
    </source>
</evidence>
<feature type="domain" description="Response regulatory" evidence="11">
    <location>
        <begin position="511"/>
        <end position="627"/>
    </location>
</feature>
<dbReference type="SMART" id="SM00387">
    <property type="entry name" value="HATPase_c"/>
    <property type="match status" value="1"/>
</dbReference>
<dbReference type="PROSITE" id="PS50110">
    <property type="entry name" value="RESPONSE_REGULATORY"/>
    <property type="match status" value="1"/>
</dbReference>
<dbReference type="InterPro" id="IPR036097">
    <property type="entry name" value="HisK_dim/P_sf"/>
</dbReference>
<dbReference type="InterPro" id="IPR004358">
    <property type="entry name" value="Sig_transdc_His_kin-like_C"/>
</dbReference>
<dbReference type="Pfam" id="PF00989">
    <property type="entry name" value="PAS"/>
    <property type="match status" value="1"/>
</dbReference>
<evidence type="ECO:0000259" key="10">
    <source>
        <dbReference type="PROSITE" id="PS50109"/>
    </source>
</evidence>
<dbReference type="CDD" id="cd00082">
    <property type="entry name" value="HisKA"/>
    <property type="match status" value="1"/>
</dbReference>
<dbReference type="InterPro" id="IPR001789">
    <property type="entry name" value="Sig_transdc_resp-reg_receiver"/>
</dbReference>
<dbReference type="CDD" id="cd00130">
    <property type="entry name" value="PAS"/>
    <property type="match status" value="2"/>
</dbReference>
<feature type="domain" description="PAS" evidence="12">
    <location>
        <begin position="15"/>
        <end position="62"/>
    </location>
</feature>
<dbReference type="Gene3D" id="3.40.50.2300">
    <property type="match status" value="1"/>
</dbReference>
<dbReference type="SUPFAM" id="SSF52172">
    <property type="entry name" value="CheY-like"/>
    <property type="match status" value="1"/>
</dbReference>
<evidence type="ECO:0000256" key="9">
    <source>
        <dbReference type="PROSITE-ProRule" id="PRU00169"/>
    </source>
</evidence>
<dbReference type="PROSITE" id="PS50113">
    <property type="entry name" value="PAC"/>
    <property type="match status" value="2"/>
</dbReference>
<dbReference type="Proteomes" id="UP000324143">
    <property type="component" value="Unassembled WGS sequence"/>
</dbReference>
<dbReference type="AlphaFoldDB" id="A0A5D0MIH9"/>
<dbReference type="Pfam" id="PF08447">
    <property type="entry name" value="PAS_3"/>
    <property type="match status" value="1"/>
</dbReference>
<dbReference type="InterPro" id="IPR000700">
    <property type="entry name" value="PAS-assoc_C"/>
</dbReference>
<dbReference type="InterPro" id="IPR005467">
    <property type="entry name" value="His_kinase_dom"/>
</dbReference>
<keyword evidence="8" id="KW-0902">Two-component regulatory system</keyword>
<protein>
    <recommendedName>
        <fullName evidence="2">histidine kinase</fullName>
        <ecNumber evidence="2">2.7.13.3</ecNumber>
    </recommendedName>
</protein>
<dbReference type="GO" id="GO:0006355">
    <property type="term" value="P:regulation of DNA-templated transcription"/>
    <property type="evidence" value="ECO:0007669"/>
    <property type="project" value="InterPro"/>
</dbReference>
<dbReference type="InterPro" id="IPR036890">
    <property type="entry name" value="HATPase_C_sf"/>
</dbReference>
<keyword evidence="15" id="KW-1185">Reference proteome</keyword>
<dbReference type="Pfam" id="PF00072">
    <property type="entry name" value="Response_reg"/>
    <property type="match status" value="1"/>
</dbReference>
<dbReference type="Gene3D" id="3.30.450.20">
    <property type="entry name" value="PAS domain"/>
    <property type="match status" value="2"/>
</dbReference>
<dbReference type="InterPro" id="IPR035965">
    <property type="entry name" value="PAS-like_dom_sf"/>
</dbReference>
<dbReference type="SUPFAM" id="SSF55874">
    <property type="entry name" value="ATPase domain of HSP90 chaperone/DNA topoisomerase II/histidine kinase"/>
    <property type="match status" value="1"/>
</dbReference>
<dbReference type="Gene3D" id="1.10.287.130">
    <property type="match status" value="1"/>
</dbReference>
<dbReference type="InterPro" id="IPR013655">
    <property type="entry name" value="PAS_fold_3"/>
</dbReference>
<evidence type="ECO:0000256" key="2">
    <source>
        <dbReference type="ARBA" id="ARBA00012438"/>
    </source>
</evidence>
<dbReference type="CDD" id="cd00156">
    <property type="entry name" value="REC"/>
    <property type="match status" value="1"/>
</dbReference>
<feature type="domain" description="PAC" evidence="13">
    <location>
        <begin position="65"/>
        <end position="117"/>
    </location>
</feature>
<proteinExistence type="predicted"/>
<dbReference type="Pfam" id="PF00512">
    <property type="entry name" value="HisKA"/>
    <property type="match status" value="1"/>
</dbReference>
<dbReference type="InterPro" id="IPR000014">
    <property type="entry name" value="PAS"/>
</dbReference>
<dbReference type="InterPro" id="IPR011006">
    <property type="entry name" value="CheY-like_superfamily"/>
</dbReference>
<sequence length="629" mass="72247">MAYRCRNNKNYTMEFISQGAKELTGYKIEEMLYDKKKSYGQIIHPDDRKKVWETIQKSLKKSEQYELTYRITTKNGNIKWVWERGRGIFNKKNKIEFLEGIISDVTKRVQAEKSLKKEKNLIKQIMETSPVAITNVDKNGNIKYANSAAEKLFGLTKNKISEYTYNDQNWKITDFQKKPFPKSKLPFNIVKKTLEPVYNINHTIKTEGKERKYLSISASPILDENNNFNGMVAIIKDITEKYKTEKEKEKLRRENLRLQKTDALGTLAGGIAHDFNNLLFAMLGNIDLALSNDKIEKINEYLNKAKKSGKEAKDLIKQILTFSREQNINRKHIDITTVIKETINLLRNVLPSNIKLEENITDDKLIVYSNPSSINQIIMNLGTNAYQAMEKSGGKATIKLEKQILNEGNNFDLKRGSYAKLQIKDTGSGIEDDKLDKIFDPFYTTKSDSEGTGLGLSIVEGIVKNLNGKVRVSSEIGTGTRFTVFLPLSSKEKPSTREKVDNYESEMKEYRIIYVDDDNSLTELISESLERMGSNVKVFNNPEKALDFILNNHRFFDAFLFDQTMPELTGEELTVKIRNKGIDTPIFILTGYSKLFDRKKAEEIGVSGFFHKPIEIKKLYQKIHAVLNK</sequence>
<evidence type="ECO:0000256" key="8">
    <source>
        <dbReference type="ARBA" id="ARBA00023012"/>
    </source>
</evidence>
<evidence type="ECO:0000313" key="15">
    <source>
        <dbReference type="Proteomes" id="UP000324143"/>
    </source>
</evidence>
<evidence type="ECO:0000256" key="6">
    <source>
        <dbReference type="ARBA" id="ARBA00022777"/>
    </source>
</evidence>
<feature type="domain" description="Histidine kinase" evidence="10">
    <location>
        <begin position="270"/>
        <end position="490"/>
    </location>
</feature>
<keyword evidence="6" id="KW-0418">Kinase</keyword>
<organism evidence="14 15">
    <name type="scientific">Candidatus Mcinerneyibacterium aminivorans</name>
    <dbReference type="NCBI Taxonomy" id="2703815"/>
    <lineage>
        <taxon>Bacteria</taxon>
        <taxon>Candidatus Macinerneyibacteriota</taxon>
        <taxon>Candidatus Mcinerneyibacteria</taxon>
        <taxon>Candidatus Mcinerneyibacteriales</taxon>
        <taxon>Candidatus Mcinerneyibacteriaceae</taxon>
        <taxon>Candidatus Mcinerneyibacterium</taxon>
    </lineage>
</organism>
<dbReference type="SUPFAM" id="SSF55785">
    <property type="entry name" value="PYP-like sensor domain (PAS domain)"/>
    <property type="match status" value="2"/>
</dbReference>
<name>A0A5D0MIH9_9BACT</name>
<comment type="catalytic activity">
    <reaction evidence="1">
        <text>ATP + protein L-histidine = ADP + protein N-phospho-L-histidine.</text>
        <dbReference type="EC" id="2.7.13.3"/>
    </reaction>
</comment>
<dbReference type="GO" id="GO:0005524">
    <property type="term" value="F:ATP binding"/>
    <property type="evidence" value="ECO:0007669"/>
    <property type="project" value="UniProtKB-KW"/>
</dbReference>
<dbReference type="Gene3D" id="3.30.565.10">
    <property type="entry name" value="Histidine kinase-like ATPase, C-terminal domain"/>
    <property type="match status" value="1"/>
</dbReference>
<dbReference type="InterPro" id="IPR003661">
    <property type="entry name" value="HisK_dim/P_dom"/>
</dbReference>
<gene>
    <name evidence="14" type="ORF">FXF47_04275</name>
</gene>
<feature type="domain" description="PAS" evidence="12">
    <location>
        <begin position="118"/>
        <end position="160"/>
    </location>
</feature>
<keyword evidence="7" id="KW-0067">ATP-binding</keyword>
<keyword evidence="5" id="KW-0547">Nucleotide-binding</keyword>
<dbReference type="InterPro" id="IPR003594">
    <property type="entry name" value="HATPase_dom"/>
</dbReference>
<evidence type="ECO:0000259" key="12">
    <source>
        <dbReference type="PROSITE" id="PS50112"/>
    </source>
</evidence>
<dbReference type="PANTHER" id="PTHR43065">
    <property type="entry name" value="SENSOR HISTIDINE KINASE"/>
    <property type="match status" value="1"/>
</dbReference>
<dbReference type="SMART" id="SM00388">
    <property type="entry name" value="HisKA"/>
    <property type="match status" value="1"/>
</dbReference>
<accession>A0A5D0MIH9</accession>
<keyword evidence="4" id="KW-0808">Transferase</keyword>
<dbReference type="GO" id="GO:0000155">
    <property type="term" value="F:phosphorelay sensor kinase activity"/>
    <property type="evidence" value="ECO:0007669"/>
    <property type="project" value="InterPro"/>
</dbReference>
<feature type="domain" description="PAC" evidence="13">
    <location>
        <begin position="198"/>
        <end position="250"/>
    </location>
</feature>
<dbReference type="EC" id="2.7.13.3" evidence="2"/>
<evidence type="ECO:0000256" key="7">
    <source>
        <dbReference type="ARBA" id="ARBA00022840"/>
    </source>
</evidence>
<dbReference type="PROSITE" id="PS50109">
    <property type="entry name" value="HIS_KIN"/>
    <property type="match status" value="1"/>
</dbReference>
<dbReference type="Pfam" id="PF02518">
    <property type="entry name" value="HATPase_c"/>
    <property type="match status" value="1"/>
</dbReference>
<evidence type="ECO:0000256" key="4">
    <source>
        <dbReference type="ARBA" id="ARBA00022679"/>
    </source>
</evidence>
<dbReference type="SMART" id="SM00448">
    <property type="entry name" value="REC"/>
    <property type="match status" value="1"/>
</dbReference>
<comment type="caution">
    <text evidence="14">The sequence shown here is derived from an EMBL/GenBank/DDBJ whole genome shotgun (WGS) entry which is preliminary data.</text>
</comment>
<reference evidence="14" key="1">
    <citation type="submission" date="2019-08" db="EMBL/GenBank/DDBJ databases">
        <title>Genomic characterization of a novel candidate phylum (ARYD3) from a high temperature, high salinity tertiary oil reservoir in north central Oklahoma, USA.</title>
        <authorList>
            <person name="Youssef N.H."/>
            <person name="Yadav A."/>
            <person name="Elshahed M.S."/>
        </authorList>
    </citation>
    <scope>NUCLEOTIDE SEQUENCE [LARGE SCALE GENOMIC DNA]</scope>
    <source>
        <strain evidence="14">ARYD3</strain>
    </source>
</reference>
<dbReference type="PROSITE" id="PS50112">
    <property type="entry name" value="PAS"/>
    <property type="match status" value="2"/>
</dbReference>
<dbReference type="SUPFAM" id="SSF47384">
    <property type="entry name" value="Homodimeric domain of signal transducing histidine kinase"/>
    <property type="match status" value="1"/>
</dbReference>